<feature type="transmembrane region" description="Helical" evidence="1">
    <location>
        <begin position="237"/>
        <end position="254"/>
    </location>
</feature>
<organism evidence="2">
    <name type="scientific">uncultured Poseidoniia archaeon</name>
    <dbReference type="NCBI Taxonomy" id="1697135"/>
    <lineage>
        <taxon>Archaea</taxon>
        <taxon>Methanobacteriati</taxon>
        <taxon>Thermoplasmatota</taxon>
        <taxon>Candidatus Poseidoniia</taxon>
        <taxon>environmental samples</taxon>
    </lineage>
</organism>
<protein>
    <submittedName>
        <fullName evidence="2">Uncharacterized protein</fullName>
    </submittedName>
</protein>
<dbReference type="EMBL" id="KP211915">
    <property type="protein sequence ID" value="AKQ06085.1"/>
    <property type="molecule type" value="Genomic_DNA"/>
</dbReference>
<keyword evidence="1" id="KW-0472">Membrane</keyword>
<feature type="transmembrane region" description="Helical" evidence="1">
    <location>
        <begin position="63"/>
        <end position="82"/>
    </location>
</feature>
<evidence type="ECO:0000256" key="1">
    <source>
        <dbReference type="SAM" id="Phobius"/>
    </source>
</evidence>
<name>A0A0R7K3X4_9ARCH</name>
<reference evidence="2" key="1">
    <citation type="submission" date="2014-11" db="EMBL/GenBank/DDBJ databases">
        <authorList>
            <person name="Tripathy S."/>
        </authorList>
    </citation>
    <scope>NUCLEOTIDE SEQUENCE</scope>
</reference>
<sequence length="264" mass="29940">MNDIMARRDDRNLSFFGRLWDSQRGRHFQIITNVSILSLALLVWGIVFLFGLSGPTDPSKENIVALSWIGMLIGAIGTFYVGPEFFFYLGMKQTLDDILLLDSRAEVLRRRKEGEEAAIMLGVRYMSQMRELLEAHEIPVGKNLINSPKVSTQNNISIEEKWWNNPDSVISRQLPGLGLLRELLVHRMLISITSITLISLLWNTIFGLASRDGSRSYTIDITERISGLTSFHHPSPHVDPVSIILILFVSFILYSTRSYNSKGN</sequence>
<feature type="transmembrane region" description="Helical" evidence="1">
    <location>
        <begin position="189"/>
        <end position="209"/>
    </location>
</feature>
<dbReference type="AlphaFoldDB" id="A0A0R7K3X4"/>
<keyword evidence="1" id="KW-1133">Transmembrane helix</keyword>
<keyword evidence="1" id="KW-0812">Transmembrane</keyword>
<evidence type="ECO:0000313" key="2">
    <source>
        <dbReference type="EMBL" id="AKQ06085.1"/>
    </source>
</evidence>
<proteinExistence type="predicted"/>
<feature type="transmembrane region" description="Helical" evidence="1">
    <location>
        <begin position="30"/>
        <end position="51"/>
    </location>
</feature>
<accession>A0A0R7K3X4</accession>
<reference evidence="2" key="2">
    <citation type="journal article" date="2015" name="ISME J.">
        <title>A new class of marine Euryarchaeota group II from the Mediterranean deep chlorophyll maximum.</title>
        <authorList>
            <person name="Martin-Cuadrado A.B."/>
            <person name="Garcia-Heredia I."/>
            <person name="Molto A.G."/>
            <person name="Lopez-Ubeda R."/>
            <person name="Kimes N."/>
            <person name="Lopez-Garcia P."/>
            <person name="Moreira D."/>
            <person name="Rodriguez-Valera F."/>
        </authorList>
    </citation>
    <scope>NUCLEOTIDE SEQUENCE</scope>
</reference>